<dbReference type="Gene3D" id="1.20.1740.10">
    <property type="entry name" value="Amino acid/polyamine transporter I"/>
    <property type="match status" value="1"/>
</dbReference>
<gene>
    <name evidence="12" type="ORF">E1956_19910</name>
</gene>
<dbReference type="AlphaFoldDB" id="A0A4P7CTW2"/>
<evidence type="ECO:0000256" key="9">
    <source>
        <dbReference type="ARBA" id="ARBA00023136"/>
    </source>
</evidence>
<dbReference type="PANTHER" id="PTHR43495">
    <property type="entry name" value="GABA PERMEASE"/>
    <property type="match status" value="1"/>
</dbReference>
<dbReference type="OrthoDB" id="5442866at2"/>
<feature type="transmembrane region" description="Helical" evidence="10">
    <location>
        <begin position="368"/>
        <end position="391"/>
    </location>
</feature>
<dbReference type="RefSeq" id="WP_134752198.1">
    <property type="nucleotide sequence ID" value="NZ_CP038149.1"/>
</dbReference>
<evidence type="ECO:0000256" key="10">
    <source>
        <dbReference type="SAM" id="Phobius"/>
    </source>
</evidence>
<feature type="transmembrane region" description="Helical" evidence="10">
    <location>
        <begin position="21"/>
        <end position="40"/>
    </location>
</feature>
<keyword evidence="4" id="KW-1003">Cell membrane</keyword>
<dbReference type="PIRSF" id="PIRSF006060">
    <property type="entry name" value="AA_transporter"/>
    <property type="match status" value="1"/>
</dbReference>
<reference evidence="12 13" key="1">
    <citation type="submission" date="2019-03" db="EMBL/GenBank/DDBJ databases">
        <title>Paraburkholderia sp. 7MH5, isolated from subtropical forest soil.</title>
        <authorList>
            <person name="Gao Z.-H."/>
            <person name="Qiu L.-H."/>
        </authorList>
    </citation>
    <scope>NUCLEOTIDE SEQUENCE [LARGE SCALE GENOMIC DNA]</scope>
    <source>
        <strain evidence="12 13">7MH5</strain>
    </source>
</reference>
<dbReference type="PANTHER" id="PTHR43495:SF4">
    <property type="entry name" value="AROMATIC AMINO ACID TRANSPORT PROTEIN AROP"/>
    <property type="match status" value="1"/>
</dbReference>
<feature type="transmembrane region" description="Helical" evidence="10">
    <location>
        <begin position="435"/>
        <end position="454"/>
    </location>
</feature>
<dbReference type="FunFam" id="1.20.1740.10:FF:000001">
    <property type="entry name" value="Amino acid permease"/>
    <property type="match status" value="1"/>
</dbReference>
<evidence type="ECO:0000256" key="2">
    <source>
        <dbReference type="ARBA" id="ARBA00008583"/>
    </source>
</evidence>
<dbReference type="KEGG" id="ppai:E1956_19910"/>
<keyword evidence="6 10" id="KW-0812">Transmembrane</keyword>
<evidence type="ECO:0000313" key="13">
    <source>
        <dbReference type="Proteomes" id="UP000295727"/>
    </source>
</evidence>
<dbReference type="InterPro" id="IPR004841">
    <property type="entry name" value="AA-permease/SLC12A_dom"/>
</dbReference>
<feature type="transmembrane region" description="Helical" evidence="10">
    <location>
        <begin position="119"/>
        <end position="141"/>
    </location>
</feature>
<feature type="transmembrane region" description="Helical" evidence="10">
    <location>
        <begin position="280"/>
        <end position="307"/>
    </location>
</feature>
<keyword evidence="5" id="KW-0997">Cell inner membrane</keyword>
<evidence type="ECO:0000313" key="12">
    <source>
        <dbReference type="EMBL" id="QBQ99450.1"/>
    </source>
</evidence>
<feature type="transmembrane region" description="Helical" evidence="10">
    <location>
        <begin position="85"/>
        <end position="107"/>
    </location>
</feature>
<keyword evidence="3" id="KW-0813">Transport</keyword>
<dbReference type="PROSITE" id="PS00218">
    <property type="entry name" value="AMINO_ACID_PERMEASE_1"/>
    <property type="match status" value="1"/>
</dbReference>
<dbReference type="Proteomes" id="UP000295727">
    <property type="component" value="Chromosome 2"/>
</dbReference>
<evidence type="ECO:0000256" key="5">
    <source>
        <dbReference type="ARBA" id="ARBA00022519"/>
    </source>
</evidence>
<comment type="similarity">
    <text evidence="2">Belongs to the amino acid-polyamine-organocation (APC) superfamily. Amino acid transporter (AAT) (TC 2.A.3.1) family.</text>
</comment>
<keyword evidence="13" id="KW-1185">Reference proteome</keyword>
<keyword evidence="8 10" id="KW-1133">Transmembrane helix</keyword>
<organism evidence="12 13">
    <name type="scientific">Paraburkholderia pallida</name>
    <dbReference type="NCBI Taxonomy" id="2547399"/>
    <lineage>
        <taxon>Bacteria</taxon>
        <taxon>Pseudomonadati</taxon>
        <taxon>Pseudomonadota</taxon>
        <taxon>Betaproteobacteria</taxon>
        <taxon>Burkholderiales</taxon>
        <taxon>Burkholderiaceae</taxon>
        <taxon>Paraburkholderia</taxon>
    </lineage>
</organism>
<dbReference type="GO" id="GO:0005886">
    <property type="term" value="C:plasma membrane"/>
    <property type="evidence" value="ECO:0007669"/>
    <property type="project" value="UniProtKB-SubCell"/>
</dbReference>
<sequence length="466" mass="50444">MQTHSAHGHLERKLRNRHIQLIALGGTIGTGLFLGSAGVLELAGPSMLLGYAIGGLVAFLIMRFLGEMLVEEPCSGSFSHFANRYGSRFAGFLSGWNCVALYVLVGMLELTAVGKFVQFWWPGIPTWVTALVFFVIINGVNFINVKIYGEVEFWFALVKIVAVIAMIVVGIYMIASTSHPGQSVSNLWSHGGFFPHGVSGLVMAMAFIMFSFGGVEMLGFTAAEADKPRQVIPRAINQLIFRVLVFYIGSMAVLLALSPWDHLLAQLQSGGGTYSNSPFVLVFSGIGANLAAHVLNFVILTATLSVYNSMVYCNSRLLYGMASEGNAPKSLMKVNARGVPVRAIIYPAIFTGLCIVLNYVAPASVIEILMSLIVAALVITWVTIIVTHLRFRKASVGRDLKSGFPAPFAPLTNYLCLAFMALIVGVMLLTPAIRASAFAIPVWIGVVYFAYRCVRARHAEPVMASS</sequence>
<dbReference type="GO" id="GO:0006865">
    <property type="term" value="P:amino acid transport"/>
    <property type="evidence" value="ECO:0007669"/>
    <property type="project" value="UniProtKB-KW"/>
</dbReference>
<evidence type="ECO:0000256" key="6">
    <source>
        <dbReference type="ARBA" id="ARBA00022692"/>
    </source>
</evidence>
<feature type="domain" description="Amino acid permease/ SLC12A" evidence="11">
    <location>
        <begin position="18"/>
        <end position="454"/>
    </location>
</feature>
<protein>
    <submittedName>
        <fullName evidence="12">Amino acid permease</fullName>
    </submittedName>
</protein>
<feature type="transmembrane region" description="Helical" evidence="10">
    <location>
        <begin position="46"/>
        <end position="65"/>
    </location>
</feature>
<dbReference type="InterPro" id="IPR004840">
    <property type="entry name" value="Amino_acid_permease_CS"/>
</dbReference>
<evidence type="ECO:0000256" key="1">
    <source>
        <dbReference type="ARBA" id="ARBA00004429"/>
    </source>
</evidence>
<evidence type="ECO:0000256" key="7">
    <source>
        <dbReference type="ARBA" id="ARBA00022970"/>
    </source>
</evidence>
<accession>A0A4P7CTW2</accession>
<feature type="transmembrane region" description="Helical" evidence="10">
    <location>
        <begin position="194"/>
        <end position="218"/>
    </location>
</feature>
<evidence type="ECO:0000259" key="11">
    <source>
        <dbReference type="Pfam" id="PF00324"/>
    </source>
</evidence>
<feature type="transmembrane region" description="Helical" evidence="10">
    <location>
        <begin position="339"/>
        <end position="362"/>
    </location>
</feature>
<dbReference type="GO" id="GO:0055085">
    <property type="term" value="P:transmembrane transport"/>
    <property type="evidence" value="ECO:0007669"/>
    <property type="project" value="InterPro"/>
</dbReference>
<feature type="transmembrane region" description="Helical" evidence="10">
    <location>
        <begin position="153"/>
        <end position="174"/>
    </location>
</feature>
<evidence type="ECO:0000256" key="4">
    <source>
        <dbReference type="ARBA" id="ARBA00022475"/>
    </source>
</evidence>
<keyword evidence="9 10" id="KW-0472">Membrane</keyword>
<feature type="transmembrane region" description="Helical" evidence="10">
    <location>
        <begin position="411"/>
        <end position="429"/>
    </location>
</feature>
<name>A0A4P7CTW2_9BURK</name>
<evidence type="ECO:0000256" key="3">
    <source>
        <dbReference type="ARBA" id="ARBA00022448"/>
    </source>
</evidence>
<proteinExistence type="inferred from homology"/>
<dbReference type="Pfam" id="PF00324">
    <property type="entry name" value="AA_permease"/>
    <property type="match status" value="1"/>
</dbReference>
<feature type="transmembrane region" description="Helical" evidence="10">
    <location>
        <begin position="239"/>
        <end position="260"/>
    </location>
</feature>
<keyword evidence="7" id="KW-0029">Amino-acid transport</keyword>
<evidence type="ECO:0000256" key="8">
    <source>
        <dbReference type="ARBA" id="ARBA00022989"/>
    </source>
</evidence>
<comment type="subcellular location">
    <subcellularLocation>
        <location evidence="1">Cell inner membrane</location>
        <topology evidence="1">Multi-pass membrane protein</topology>
    </subcellularLocation>
</comment>
<dbReference type="EMBL" id="CP038149">
    <property type="protein sequence ID" value="QBQ99450.1"/>
    <property type="molecule type" value="Genomic_DNA"/>
</dbReference>